<dbReference type="Pfam" id="PF00106">
    <property type="entry name" value="adh_short"/>
    <property type="match status" value="1"/>
</dbReference>
<keyword evidence="4" id="KW-1133">Transmembrane helix</keyword>
<dbReference type="NCBIfam" id="NF005495">
    <property type="entry name" value="PRK07109.1"/>
    <property type="match status" value="1"/>
</dbReference>
<evidence type="ECO:0000256" key="3">
    <source>
        <dbReference type="RuleBase" id="RU000363"/>
    </source>
</evidence>
<dbReference type="SMART" id="SM00822">
    <property type="entry name" value="PKS_KR"/>
    <property type="match status" value="1"/>
</dbReference>
<dbReference type="InterPro" id="IPR002347">
    <property type="entry name" value="SDR_fam"/>
</dbReference>
<accession>A0A6J4VVE5</accession>
<dbReference type="SUPFAM" id="SSF51735">
    <property type="entry name" value="NAD(P)-binding Rossmann-fold domains"/>
    <property type="match status" value="1"/>
</dbReference>
<dbReference type="InterPro" id="IPR020904">
    <property type="entry name" value="Sc_DH/Rdtase_CS"/>
</dbReference>
<gene>
    <name evidence="6" type="ORF">AVDCRST_MAG19-4674</name>
</gene>
<keyword evidence="2 6" id="KW-0560">Oxidoreductase</keyword>
<dbReference type="PANTHER" id="PTHR44196:SF1">
    <property type="entry name" value="DEHYDROGENASE_REDUCTASE SDR FAMILY MEMBER 7B"/>
    <property type="match status" value="1"/>
</dbReference>
<evidence type="ECO:0000256" key="2">
    <source>
        <dbReference type="ARBA" id="ARBA00023002"/>
    </source>
</evidence>
<protein>
    <submittedName>
        <fullName evidence="6">3-oxoacyl-[acyl-carrier protein] reductase</fullName>
        <ecNumber evidence="6">1.1.1.100</ecNumber>
    </submittedName>
</protein>
<sequence>MDGSSTSRVVVVTGASSGIGRAVAREFGARGAHLGLIARNEEGLRAAAEEVRRAGGEALVLPLDVADAAAVEAAAARVEAELGPIDVWVNNAMATVFAPVMEVTAEEFRRVTEVTYLGYVHGTTAALRRMLPRDEGTVVQIGSALAYRSIPLQGAYCAAKAAIRGFTDSLRTELIHDGSRVRLSMLQLPAVNTPQSTRQRNKLPRQALPVPPLYTPEAIAERVVWAADHAPREMLIGRPTVLAVWGQKLVPALLDRYLGKKGYAPQTTDRPNEQHGRDILFATLPGDPGAHGPYRDQERGPDLQMRLRTHPRAVGVALALGGLAGLAAMARRA</sequence>
<evidence type="ECO:0000313" key="6">
    <source>
        <dbReference type="EMBL" id="CAA9586042.1"/>
    </source>
</evidence>
<evidence type="ECO:0000259" key="5">
    <source>
        <dbReference type="SMART" id="SM00822"/>
    </source>
</evidence>
<evidence type="ECO:0000256" key="4">
    <source>
        <dbReference type="SAM" id="Phobius"/>
    </source>
</evidence>
<keyword evidence="4" id="KW-0472">Membrane</keyword>
<dbReference type="AlphaFoldDB" id="A0A6J4VVE5"/>
<evidence type="ECO:0000256" key="1">
    <source>
        <dbReference type="ARBA" id="ARBA00006484"/>
    </source>
</evidence>
<dbReference type="InterPro" id="IPR057326">
    <property type="entry name" value="KR_dom"/>
</dbReference>
<keyword evidence="4" id="KW-0812">Transmembrane</keyword>
<feature type="transmembrane region" description="Helical" evidence="4">
    <location>
        <begin position="313"/>
        <end position="330"/>
    </location>
</feature>
<dbReference type="InterPro" id="IPR036291">
    <property type="entry name" value="NAD(P)-bd_dom_sf"/>
</dbReference>
<dbReference type="PANTHER" id="PTHR44196">
    <property type="entry name" value="DEHYDROGENASE/REDUCTASE SDR FAMILY MEMBER 7B"/>
    <property type="match status" value="1"/>
</dbReference>
<reference evidence="6" key="1">
    <citation type="submission" date="2020-02" db="EMBL/GenBank/DDBJ databases">
        <authorList>
            <person name="Meier V. D."/>
        </authorList>
    </citation>
    <scope>NUCLEOTIDE SEQUENCE</scope>
    <source>
        <strain evidence="6">AVDCRST_MAG19</strain>
    </source>
</reference>
<dbReference type="EC" id="1.1.1.100" evidence="6"/>
<name>A0A6J4VVE5_9BACT</name>
<feature type="domain" description="Ketoreductase" evidence="5">
    <location>
        <begin position="8"/>
        <end position="194"/>
    </location>
</feature>
<comment type="similarity">
    <text evidence="1 3">Belongs to the short-chain dehydrogenases/reductases (SDR) family.</text>
</comment>
<dbReference type="GO" id="GO:0004316">
    <property type="term" value="F:3-oxoacyl-[acyl-carrier-protein] reductase (NADPH) activity"/>
    <property type="evidence" value="ECO:0007669"/>
    <property type="project" value="UniProtKB-EC"/>
</dbReference>
<dbReference type="PROSITE" id="PS00061">
    <property type="entry name" value="ADH_SHORT"/>
    <property type="match status" value="1"/>
</dbReference>
<dbReference type="EMBL" id="CADCWL010000256">
    <property type="protein sequence ID" value="CAA9586042.1"/>
    <property type="molecule type" value="Genomic_DNA"/>
</dbReference>
<organism evidence="6">
    <name type="scientific">uncultured Thermomicrobiales bacterium</name>
    <dbReference type="NCBI Taxonomy" id="1645740"/>
    <lineage>
        <taxon>Bacteria</taxon>
        <taxon>Pseudomonadati</taxon>
        <taxon>Thermomicrobiota</taxon>
        <taxon>Thermomicrobia</taxon>
        <taxon>Thermomicrobiales</taxon>
        <taxon>environmental samples</taxon>
    </lineage>
</organism>
<dbReference type="PRINTS" id="PR00080">
    <property type="entry name" value="SDRFAMILY"/>
</dbReference>
<proteinExistence type="inferred from homology"/>
<dbReference type="GO" id="GO:0016020">
    <property type="term" value="C:membrane"/>
    <property type="evidence" value="ECO:0007669"/>
    <property type="project" value="TreeGrafter"/>
</dbReference>
<dbReference type="Gene3D" id="3.40.50.720">
    <property type="entry name" value="NAD(P)-binding Rossmann-like Domain"/>
    <property type="match status" value="1"/>
</dbReference>
<dbReference type="PRINTS" id="PR00081">
    <property type="entry name" value="GDHRDH"/>
</dbReference>